<proteinExistence type="inferred from homology"/>
<evidence type="ECO:0000313" key="2">
    <source>
        <dbReference type="EMBL" id="MBB2987532.1"/>
    </source>
</evidence>
<keyword evidence="2" id="KW-0808">Transferase</keyword>
<dbReference type="PANTHER" id="PTHR18964">
    <property type="entry name" value="ROK (REPRESSOR, ORF, KINASE) FAMILY"/>
    <property type="match status" value="1"/>
</dbReference>
<dbReference type="AlphaFoldDB" id="A0A839Q327"/>
<dbReference type="GO" id="GO:0016301">
    <property type="term" value="F:kinase activity"/>
    <property type="evidence" value="ECO:0007669"/>
    <property type="project" value="UniProtKB-KW"/>
</dbReference>
<dbReference type="InterPro" id="IPR036388">
    <property type="entry name" value="WH-like_DNA-bd_sf"/>
</dbReference>
<dbReference type="Pfam" id="PF00480">
    <property type="entry name" value="ROK"/>
    <property type="match status" value="1"/>
</dbReference>
<organism evidence="2 3">
    <name type="scientific">Terracoccus luteus</name>
    <dbReference type="NCBI Taxonomy" id="53356"/>
    <lineage>
        <taxon>Bacteria</taxon>
        <taxon>Bacillati</taxon>
        <taxon>Actinomycetota</taxon>
        <taxon>Actinomycetes</taxon>
        <taxon>Micrococcales</taxon>
        <taxon>Intrasporangiaceae</taxon>
        <taxon>Terracoccus</taxon>
    </lineage>
</organism>
<name>A0A839Q327_9MICO</name>
<accession>A0A839Q327</accession>
<dbReference type="SUPFAM" id="SSF46785">
    <property type="entry name" value="Winged helix' DNA-binding domain"/>
    <property type="match status" value="1"/>
</dbReference>
<reference evidence="2 3" key="1">
    <citation type="submission" date="2020-08" db="EMBL/GenBank/DDBJ databases">
        <title>Genomic Encyclopedia of Type Strains, Phase IV (KMG-V): Genome sequencing to study the core and pangenomes of soil and plant-associated prokaryotes.</title>
        <authorList>
            <person name="Whitman W."/>
        </authorList>
    </citation>
    <scope>NUCLEOTIDE SEQUENCE [LARGE SCALE GENOMIC DNA]</scope>
    <source>
        <strain evidence="2 3">B3ACCR2</strain>
    </source>
</reference>
<protein>
    <submittedName>
        <fullName evidence="2">Putative NBD/HSP70 family sugar kinase</fullName>
    </submittedName>
</protein>
<comment type="caution">
    <text evidence="2">The sequence shown here is derived from an EMBL/GenBank/DDBJ whole genome shotgun (WGS) entry which is preliminary data.</text>
</comment>
<dbReference type="OrthoDB" id="5174513at2"/>
<dbReference type="RefSeq" id="WP_147431641.1">
    <property type="nucleotide sequence ID" value="NZ_JACHVT010000005.1"/>
</dbReference>
<dbReference type="InterPro" id="IPR000600">
    <property type="entry name" value="ROK"/>
</dbReference>
<dbReference type="InterPro" id="IPR036390">
    <property type="entry name" value="WH_DNA-bd_sf"/>
</dbReference>
<dbReference type="InterPro" id="IPR043129">
    <property type="entry name" value="ATPase_NBD"/>
</dbReference>
<evidence type="ECO:0000256" key="1">
    <source>
        <dbReference type="ARBA" id="ARBA00006479"/>
    </source>
</evidence>
<dbReference type="PANTHER" id="PTHR18964:SF149">
    <property type="entry name" value="BIFUNCTIONAL UDP-N-ACETYLGLUCOSAMINE 2-EPIMERASE_N-ACETYLMANNOSAMINE KINASE"/>
    <property type="match status" value="1"/>
</dbReference>
<dbReference type="EMBL" id="JACHVT010000005">
    <property type="protein sequence ID" value="MBB2987532.1"/>
    <property type="molecule type" value="Genomic_DNA"/>
</dbReference>
<evidence type="ECO:0000313" key="3">
    <source>
        <dbReference type="Proteomes" id="UP000590811"/>
    </source>
</evidence>
<gene>
    <name evidence="2" type="ORF">FHW14_002715</name>
</gene>
<dbReference type="Gene3D" id="3.30.420.40">
    <property type="match status" value="2"/>
</dbReference>
<comment type="similarity">
    <text evidence="1">Belongs to the ROK (NagC/XylR) family.</text>
</comment>
<dbReference type="Gene3D" id="1.10.10.10">
    <property type="entry name" value="Winged helix-like DNA-binding domain superfamily/Winged helix DNA-binding domain"/>
    <property type="match status" value="1"/>
</dbReference>
<dbReference type="SUPFAM" id="SSF53067">
    <property type="entry name" value="Actin-like ATPase domain"/>
    <property type="match status" value="2"/>
</dbReference>
<dbReference type="Proteomes" id="UP000590811">
    <property type="component" value="Unassembled WGS sequence"/>
</dbReference>
<sequence>MTSQRMPGGRSGVRQASLRSQNLALVLGEIYEATRPTTRARVAAALDITRATASDLVERLVDADLVDELAPEAATTPGRPGVVVAPSSDGVAALGLEIQVDHLTAQVLALDGTVLGRAQAPGDHRDSDPRRVTRELARLAGRALETLPTRTRLLGACVSVPALLRSGGSVVQLAPNLGWTDVDLAALLDRQAPLTGIRVEVGNDADLSALAETRARSRADGSPRGEQSFLYLAGEVGIGGAVVIGGETTRGRHGWSGEIGHVVVDRSGPRCACGATGCLEQYAGLDVIRRRAGLGLGATPADLLTRVPRGVRAGRALGWAAEAIGVAVASTLNIVDVDRVVLGGVYAELFDHLAAGIEAEVAQRVLAARWAPVAVERAVAGPGSAVTGAALRVLERVVADPASFIEAGA</sequence>
<keyword evidence="2" id="KW-0418">Kinase</keyword>